<comment type="caution">
    <text evidence="1">The sequence shown here is derived from an EMBL/GenBank/DDBJ whole genome shotgun (WGS) entry which is preliminary data.</text>
</comment>
<dbReference type="RefSeq" id="XP_056517015.1">
    <property type="nucleotide sequence ID" value="XM_056670642.1"/>
</dbReference>
<dbReference type="AlphaFoldDB" id="A0A9W9GHT6"/>
<reference evidence="1" key="2">
    <citation type="journal article" date="2023" name="IMA Fungus">
        <title>Comparative genomic study of the Penicillium genus elucidates a diverse pangenome and 15 lateral gene transfer events.</title>
        <authorList>
            <person name="Petersen C."/>
            <person name="Sorensen T."/>
            <person name="Nielsen M.R."/>
            <person name="Sondergaard T.E."/>
            <person name="Sorensen J.L."/>
            <person name="Fitzpatrick D.A."/>
            <person name="Frisvad J.C."/>
            <person name="Nielsen K.L."/>
        </authorList>
    </citation>
    <scope>NUCLEOTIDE SEQUENCE</scope>
    <source>
        <strain evidence="1">IBT 22155</strain>
    </source>
</reference>
<dbReference type="Proteomes" id="UP001149079">
    <property type="component" value="Unassembled WGS sequence"/>
</dbReference>
<name>A0A9W9GHT6_9EURO</name>
<keyword evidence="2" id="KW-1185">Reference proteome</keyword>
<dbReference type="GeneID" id="81409813"/>
<accession>A0A9W9GHT6</accession>
<gene>
    <name evidence="1" type="ORF">N7515_009899</name>
</gene>
<proteinExistence type="predicted"/>
<sequence length="216" mass="23667">MSLAHEAGAASVAHEVLRLGLAWQFVWPFRALEWPSEGEMEPVFAARARACWGSHTCDRGSTTLSTSQPKRHGHCPGRKRRTGGRFACCRPDGKRNGICLGGVMAVMSRSPFFPKVPTPHFFISFSFSVNSLDHLASLVSGSRRGGFSRFVTDTVATLGAAWRVWEFVGTGGARRILSRKNAFQGVTYNVQCDHPGWEGELDPHTLNARSVPPLSL</sequence>
<reference evidence="1" key="1">
    <citation type="submission" date="2022-11" db="EMBL/GenBank/DDBJ databases">
        <authorList>
            <person name="Petersen C."/>
        </authorList>
    </citation>
    <scope>NUCLEOTIDE SEQUENCE</scope>
    <source>
        <strain evidence="1">IBT 22155</strain>
    </source>
</reference>
<evidence type="ECO:0000313" key="2">
    <source>
        <dbReference type="Proteomes" id="UP001149079"/>
    </source>
</evidence>
<evidence type="ECO:0000313" key="1">
    <source>
        <dbReference type="EMBL" id="KAJ5120511.1"/>
    </source>
</evidence>
<protein>
    <submittedName>
        <fullName evidence="1">Uncharacterized protein</fullName>
    </submittedName>
</protein>
<dbReference type="EMBL" id="JAPQKL010000008">
    <property type="protein sequence ID" value="KAJ5120511.1"/>
    <property type="molecule type" value="Genomic_DNA"/>
</dbReference>
<organism evidence="1 2">
    <name type="scientific">Penicillium bovifimosum</name>
    <dbReference type="NCBI Taxonomy" id="126998"/>
    <lineage>
        <taxon>Eukaryota</taxon>
        <taxon>Fungi</taxon>
        <taxon>Dikarya</taxon>
        <taxon>Ascomycota</taxon>
        <taxon>Pezizomycotina</taxon>
        <taxon>Eurotiomycetes</taxon>
        <taxon>Eurotiomycetidae</taxon>
        <taxon>Eurotiales</taxon>
        <taxon>Aspergillaceae</taxon>
        <taxon>Penicillium</taxon>
    </lineage>
</organism>